<evidence type="ECO:0000313" key="8">
    <source>
        <dbReference type="Proteomes" id="UP000198748"/>
    </source>
</evidence>
<dbReference type="AlphaFoldDB" id="A0A1G7QSK4"/>
<protein>
    <recommendedName>
        <fullName evidence="6">NAD kinase</fullName>
        <ecNumber evidence="6">2.7.1.23</ecNumber>
    </recommendedName>
    <alternativeName>
        <fullName evidence="6">ATP-dependent NAD kinase</fullName>
    </alternativeName>
</protein>
<dbReference type="GO" id="GO:0051287">
    <property type="term" value="F:NAD binding"/>
    <property type="evidence" value="ECO:0007669"/>
    <property type="project" value="UniProtKB-ARBA"/>
</dbReference>
<comment type="similarity">
    <text evidence="6">Belongs to the NAD kinase family.</text>
</comment>
<reference evidence="8" key="1">
    <citation type="submission" date="2016-10" db="EMBL/GenBank/DDBJ databases">
        <authorList>
            <person name="Varghese N."/>
            <person name="Submissions S."/>
        </authorList>
    </citation>
    <scope>NUCLEOTIDE SEQUENCE [LARGE SCALE GENOMIC DNA]</scope>
    <source>
        <strain evidence="8">DSM 25329</strain>
    </source>
</reference>
<dbReference type="GO" id="GO:0005737">
    <property type="term" value="C:cytoplasm"/>
    <property type="evidence" value="ECO:0007669"/>
    <property type="project" value="UniProtKB-SubCell"/>
</dbReference>
<keyword evidence="2 6" id="KW-0418">Kinase</keyword>
<dbReference type="EMBL" id="FNAN01000014">
    <property type="protein sequence ID" value="SDG01495.1"/>
    <property type="molecule type" value="Genomic_DNA"/>
</dbReference>
<dbReference type="PANTHER" id="PTHR20275">
    <property type="entry name" value="NAD KINASE"/>
    <property type="match status" value="1"/>
</dbReference>
<gene>
    <name evidence="6" type="primary">nadK</name>
    <name evidence="7" type="ORF">SAMN04487996_114140</name>
</gene>
<keyword evidence="3 6" id="KW-0521">NADP</keyword>
<evidence type="ECO:0000256" key="6">
    <source>
        <dbReference type="HAMAP-Rule" id="MF_00361"/>
    </source>
</evidence>
<comment type="catalytic activity">
    <reaction evidence="5 6">
        <text>NAD(+) + ATP = ADP + NADP(+) + H(+)</text>
        <dbReference type="Rhea" id="RHEA:18629"/>
        <dbReference type="ChEBI" id="CHEBI:15378"/>
        <dbReference type="ChEBI" id="CHEBI:30616"/>
        <dbReference type="ChEBI" id="CHEBI:57540"/>
        <dbReference type="ChEBI" id="CHEBI:58349"/>
        <dbReference type="ChEBI" id="CHEBI:456216"/>
        <dbReference type="EC" id="2.7.1.23"/>
    </reaction>
</comment>
<name>A0A1G7QSK4_9BACT</name>
<dbReference type="InterPro" id="IPR002504">
    <property type="entry name" value="NADK"/>
</dbReference>
<dbReference type="PANTHER" id="PTHR20275:SF0">
    <property type="entry name" value="NAD KINASE"/>
    <property type="match status" value="1"/>
</dbReference>
<dbReference type="Gene3D" id="2.60.200.30">
    <property type="entry name" value="Probable inorganic polyphosphate/atp-NAD kinase, domain 2"/>
    <property type="match status" value="1"/>
</dbReference>
<dbReference type="RefSeq" id="WP_090154974.1">
    <property type="nucleotide sequence ID" value="NZ_FNAN01000014.1"/>
</dbReference>
<dbReference type="InterPro" id="IPR017437">
    <property type="entry name" value="ATP-NAD_kinase_PpnK-typ_C"/>
</dbReference>
<keyword evidence="1 6" id="KW-0808">Transferase</keyword>
<proteinExistence type="inferred from homology"/>
<feature type="binding site" evidence="6">
    <location>
        <begin position="146"/>
        <end position="147"/>
    </location>
    <ligand>
        <name>NAD(+)</name>
        <dbReference type="ChEBI" id="CHEBI:57540"/>
    </ligand>
</feature>
<dbReference type="GO" id="GO:0003951">
    <property type="term" value="F:NAD+ kinase activity"/>
    <property type="evidence" value="ECO:0007669"/>
    <property type="project" value="UniProtKB-UniRule"/>
</dbReference>
<keyword evidence="6" id="KW-0963">Cytoplasm</keyword>
<keyword evidence="4 6" id="KW-0520">NAD</keyword>
<organism evidence="7 8">
    <name type="scientific">Dyadobacter soli</name>
    <dbReference type="NCBI Taxonomy" id="659014"/>
    <lineage>
        <taxon>Bacteria</taxon>
        <taxon>Pseudomonadati</taxon>
        <taxon>Bacteroidota</taxon>
        <taxon>Cytophagia</taxon>
        <taxon>Cytophagales</taxon>
        <taxon>Spirosomataceae</taxon>
        <taxon>Dyadobacter</taxon>
    </lineage>
</organism>
<dbReference type="EC" id="2.7.1.23" evidence="6"/>
<dbReference type="NCBIfam" id="NF002521">
    <property type="entry name" value="PRK01911.1"/>
    <property type="match status" value="1"/>
</dbReference>
<dbReference type="Proteomes" id="UP000198748">
    <property type="component" value="Unassembled WGS sequence"/>
</dbReference>
<dbReference type="OrthoDB" id="9774737at2"/>
<dbReference type="InterPro" id="IPR016064">
    <property type="entry name" value="NAD/diacylglycerol_kinase_sf"/>
</dbReference>
<keyword evidence="8" id="KW-1185">Reference proteome</keyword>
<dbReference type="HAMAP" id="MF_00361">
    <property type="entry name" value="NAD_kinase"/>
    <property type="match status" value="1"/>
</dbReference>
<evidence type="ECO:0000256" key="3">
    <source>
        <dbReference type="ARBA" id="ARBA00022857"/>
    </source>
</evidence>
<dbReference type="SUPFAM" id="SSF111331">
    <property type="entry name" value="NAD kinase/diacylglycerol kinase-like"/>
    <property type="match status" value="1"/>
</dbReference>
<dbReference type="GO" id="GO:0005524">
    <property type="term" value="F:ATP binding"/>
    <property type="evidence" value="ECO:0007669"/>
    <property type="project" value="UniProtKB-KW"/>
</dbReference>
<dbReference type="GO" id="GO:0006741">
    <property type="term" value="P:NADP+ biosynthetic process"/>
    <property type="evidence" value="ECO:0007669"/>
    <property type="project" value="UniProtKB-UniRule"/>
</dbReference>
<dbReference type="GO" id="GO:0046872">
    <property type="term" value="F:metal ion binding"/>
    <property type="evidence" value="ECO:0007669"/>
    <property type="project" value="UniProtKB-UniRule"/>
</dbReference>
<comment type="caution">
    <text evidence="6">Lacks conserved residue(s) required for the propagation of feature annotation.</text>
</comment>
<comment type="cofactor">
    <cofactor evidence="6">
        <name>a divalent metal cation</name>
        <dbReference type="ChEBI" id="CHEBI:60240"/>
    </cofactor>
</comment>
<evidence type="ECO:0000256" key="5">
    <source>
        <dbReference type="ARBA" id="ARBA00047925"/>
    </source>
</evidence>
<comment type="function">
    <text evidence="6">Involved in the regulation of the intracellular balance of NAD and NADP, and is a key enzyme in the biosynthesis of NADP. Catalyzes specifically the phosphorylation on 2'-hydroxyl of the adenosine moiety of NAD to yield NADP.</text>
</comment>
<keyword evidence="6" id="KW-0067">ATP-binding</keyword>
<dbReference type="Gene3D" id="3.40.50.10330">
    <property type="entry name" value="Probable inorganic polyphosphate/atp-NAD kinase, domain 1"/>
    <property type="match status" value="1"/>
</dbReference>
<dbReference type="STRING" id="659014.SAMN04487996_114140"/>
<dbReference type="GO" id="GO:0019674">
    <property type="term" value="P:NAD+ metabolic process"/>
    <property type="evidence" value="ECO:0007669"/>
    <property type="project" value="InterPro"/>
</dbReference>
<evidence type="ECO:0000313" key="7">
    <source>
        <dbReference type="EMBL" id="SDG01495.1"/>
    </source>
</evidence>
<accession>A0A1G7QSK4</accession>
<evidence type="ECO:0000256" key="2">
    <source>
        <dbReference type="ARBA" id="ARBA00022777"/>
    </source>
</evidence>
<feature type="binding site" evidence="6">
    <location>
        <begin position="187"/>
        <end position="192"/>
    </location>
    <ligand>
        <name>NAD(+)</name>
        <dbReference type="ChEBI" id="CHEBI:57540"/>
    </ligand>
</feature>
<feature type="binding site" evidence="6">
    <location>
        <begin position="73"/>
        <end position="74"/>
    </location>
    <ligand>
        <name>NAD(+)</name>
        <dbReference type="ChEBI" id="CHEBI:57540"/>
    </ligand>
</feature>
<evidence type="ECO:0000256" key="4">
    <source>
        <dbReference type="ARBA" id="ARBA00023027"/>
    </source>
</evidence>
<keyword evidence="6" id="KW-0547">Nucleotide-binding</keyword>
<dbReference type="Pfam" id="PF01513">
    <property type="entry name" value="NAD_kinase"/>
    <property type="match status" value="1"/>
</dbReference>
<feature type="active site" description="Proton acceptor" evidence="6">
    <location>
        <position position="73"/>
    </location>
</feature>
<sequence>MKIAIHGRNFNESARPFIENMFDELSRRKVEVQLSQSFRTFLDQAGISHYSEQVYEKPEELCDARLVVSMGGDGTLLETISHVGKRQIPAIGINVGRLGFLATVSPERITDMIAALENSQFRIDERTLVEVESNIDLFDGLNFGLNDFTITKTDTSSMITVHTYLNDEFLNSYWADGLIVSTPTGSTGYSLSCGGPVLVPHSQNFIVTPISPHNLNVRPLVVEDTAVIRLEVKSRSSNFLVSLDARSRIVDENTQLLVRKAGFVARLIKMKDDSFLNTLRSKLSWGLDMRN</sequence>
<comment type="subcellular location">
    <subcellularLocation>
        <location evidence="6">Cytoplasm</location>
    </subcellularLocation>
</comment>
<dbReference type="InterPro" id="IPR017438">
    <property type="entry name" value="ATP-NAD_kinase_N"/>
</dbReference>
<feature type="binding site" evidence="6">
    <location>
        <position position="176"/>
    </location>
    <ligand>
        <name>NAD(+)</name>
        <dbReference type="ChEBI" id="CHEBI:57540"/>
    </ligand>
</feature>
<dbReference type="Pfam" id="PF20143">
    <property type="entry name" value="NAD_kinase_C"/>
    <property type="match status" value="1"/>
</dbReference>
<evidence type="ECO:0000256" key="1">
    <source>
        <dbReference type="ARBA" id="ARBA00022679"/>
    </source>
</evidence>